<accession>A0A813L5A7</accession>
<proteinExistence type="predicted"/>
<evidence type="ECO:0000313" key="2">
    <source>
        <dbReference type="Proteomes" id="UP000626109"/>
    </source>
</evidence>
<protein>
    <submittedName>
        <fullName evidence="1">Uncharacterized protein</fullName>
    </submittedName>
</protein>
<dbReference type="Proteomes" id="UP000626109">
    <property type="component" value="Unassembled WGS sequence"/>
</dbReference>
<evidence type="ECO:0000313" key="1">
    <source>
        <dbReference type="EMBL" id="CAE8719633.1"/>
    </source>
</evidence>
<organism evidence="1 2">
    <name type="scientific">Polarella glacialis</name>
    <name type="common">Dinoflagellate</name>
    <dbReference type="NCBI Taxonomy" id="89957"/>
    <lineage>
        <taxon>Eukaryota</taxon>
        <taxon>Sar</taxon>
        <taxon>Alveolata</taxon>
        <taxon>Dinophyceae</taxon>
        <taxon>Suessiales</taxon>
        <taxon>Suessiaceae</taxon>
        <taxon>Polarella</taxon>
    </lineage>
</organism>
<reference evidence="1" key="1">
    <citation type="submission" date="2021-02" db="EMBL/GenBank/DDBJ databases">
        <authorList>
            <person name="Dougan E. K."/>
            <person name="Rhodes N."/>
            <person name="Thang M."/>
            <person name="Chan C."/>
        </authorList>
    </citation>
    <scope>NUCLEOTIDE SEQUENCE</scope>
</reference>
<sequence length="83" mass="9096">MASAMPSIVSAMRQAAGPLRLRRPLRPTPSGLFGASGPVALQRRFWWDADAKLKNYDKPAITSSKHIFIRAQVPVVLLKAVRG</sequence>
<gene>
    <name evidence="1" type="ORF">PGLA2088_LOCUS40794</name>
</gene>
<comment type="caution">
    <text evidence="1">The sequence shown here is derived from an EMBL/GenBank/DDBJ whole genome shotgun (WGS) entry which is preliminary data.</text>
</comment>
<feature type="non-terminal residue" evidence="1">
    <location>
        <position position="1"/>
    </location>
</feature>
<dbReference type="AlphaFoldDB" id="A0A813L5A7"/>
<dbReference type="EMBL" id="CAJNNW010033592">
    <property type="protein sequence ID" value="CAE8719633.1"/>
    <property type="molecule type" value="Genomic_DNA"/>
</dbReference>
<name>A0A813L5A7_POLGL</name>